<evidence type="ECO:0000256" key="8">
    <source>
        <dbReference type="ARBA" id="ARBA00023163"/>
    </source>
</evidence>
<dbReference type="KEGG" id="pfj:MYCFIDRAFT_205064"/>
<dbReference type="Pfam" id="PF00940">
    <property type="entry name" value="RNA_pol"/>
    <property type="match status" value="1"/>
</dbReference>
<dbReference type="GeneID" id="19336345"/>
<feature type="compositionally biased region" description="Basic residues" evidence="11">
    <location>
        <begin position="971"/>
        <end position="984"/>
    </location>
</feature>
<evidence type="ECO:0000256" key="7">
    <source>
        <dbReference type="ARBA" id="ARBA00022946"/>
    </source>
</evidence>
<dbReference type="Pfam" id="PF14700">
    <property type="entry name" value="RPOL_N"/>
    <property type="match status" value="1"/>
</dbReference>
<feature type="region of interest" description="Disordered" evidence="11">
    <location>
        <begin position="1281"/>
        <end position="1307"/>
    </location>
</feature>
<dbReference type="EMBL" id="KB446563">
    <property type="protein sequence ID" value="EME78488.1"/>
    <property type="molecule type" value="Genomic_DNA"/>
</dbReference>
<gene>
    <name evidence="13" type="ORF">MYCFIDRAFT_205064</name>
</gene>
<evidence type="ECO:0000256" key="3">
    <source>
        <dbReference type="ARBA" id="ARBA00012418"/>
    </source>
</evidence>
<keyword evidence="4 10" id="KW-0240">DNA-directed RNA polymerase</keyword>
<feature type="region of interest" description="Disordered" evidence="11">
    <location>
        <begin position="971"/>
        <end position="1024"/>
    </location>
</feature>
<comment type="catalytic activity">
    <reaction evidence="9 10">
        <text>RNA(n) + a ribonucleoside 5'-triphosphate = RNA(n+1) + diphosphate</text>
        <dbReference type="Rhea" id="RHEA:21248"/>
        <dbReference type="Rhea" id="RHEA-COMP:14527"/>
        <dbReference type="Rhea" id="RHEA-COMP:17342"/>
        <dbReference type="ChEBI" id="CHEBI:33019"/>
        <dbReference type="ChEBI" id="CHEBI:61557"/>
        <dbReference type="ChEBI" id="CHEBI:140395"/>
        <dbReference type="EC" id="2.7.7.6"/>
    </reaction>
</comment>
<dbReference type="InterPro" id="IPR002092">
    <property type="entry name" value="DNA-dir_Rpol_phage-type"/>
</dbReference>
<dbReference type="GO" id="GO:0003899">
    <property type="term" value="F:DNA-directed RNA polymerase activity"/>
    <property type="evidence" value="ECO:0007669"/>
    <property type="project" value="UniProtKB-EC"/>
</dbReference>
<dbReference type="eggNOG" id="KOG1038">
    <property type="taxonomic scope" value="Eukaryota"/>
</dbReference>
<dbReference type="FunFam" id="1.10.287.280:FF:000001">
    <property type="entry name" value="DNA-directed RNA polymerase"/>
    <property type="match status" value="1"/>
</dbReference>
<accession>M3AMX9</accession>
<keyword evidence="8 10" id="KW-0804">Transcription</keyword>
<dbReference type="Gene3D" id="1.10.150.20">
    <property type="entry name" value="5' to 3' exonuclease, C-terminal subdomain"/>
    <property type="match status" value="1"/>
</dbReference>
<dbReference type="Gene3D" id="1.10.287.280">
    <property type="match status" value="1"/>
</dbReference>
<dbReference type="Proteomes" id="UP000016932">
    <property type="component" value="Unassembled WGS sequence"/>
</dbReference>
<dbReference type="InterPro" id="IPR046950">
    <property type="entry name" value="DNA-dir_Rpol_C_phage-type"/>
</dbReference>
<dbReference type="InterPro" id="IPR037159">
    <property type="entry name" value="RNA_POL_N_sf"/>
</dbReference>
<keyword evidence="14" id="KW-1185">Reference proteome</keyword>
<keyword evidence="5 10" id="KW-0808">Transferase</keyword>
<feature type="domain" description="DNA-directed RNA polymerase N-terminal" evidence="12">
    <location>
        <begin position="278"/>
        <end position="591"/>
    </location>
</feature>
<evidence type="ECO:0000259" key="12">
    <source>
        <dbReference type="SMART" id="SM01311"/>
    </source>
</evidence>
<dbReference type="InterPro" id="IPR029262">
    <property type="entry name" value="RPOL_N"/>
</dbReference>
<organism evidence="13 14">
    <name type="scientific">Pseudocercospora fijiensis (strain CIRAD86)</name>
    <name type="common">Black leaf streak disease fungus</name>
    <name type="synonym">Mycosphaerella fijiensis</name>
    <dbReference type="NCBI Taxonomy" id="383855"/>
    <lineage>
        <taxon>Eukaryota</taxon>
        <taxon>Fungi</taxon>
        <taxon>Dikarya</taxon>
        <taxon>Ascomycota</taxon>
        <taxon>Pezizomycotina</taxon>
        <taxon>Dothideomycetes</taxon>
        <taxon>Dothideomycetidae</taxon>
        <taxon>Mycosphaerellales</taxon>
        <taxon>Mycosphaerellaceae</taxon>
        <taxon>Pseudocercospora</taxon>
    </lineage>
</organism>
<evidence type="ECO:0000256" key="10">
    <source>
        <dbReference type="RuleBase" id="RU003805"/>
    </source>
</evidence>
<evidence type="ECO:0000256" key="2">
    <source>
        <dbReference type="ARBA" id="ARBA00009493"/>
    </source>
</evidence>
<dbReference type="PANTHER" id="PTHR10102:SF0">
    <property type="entry name" value="DNA-DIRECTED RNA POLYMERASE, MITOCHONDRIAL"/>
    <property type="match status" value="1"/>
</dbReference>
<comment type="function">
    <text evidence="1 10">DNA-dependent RNA polymerase catalyzes the transcription of DNA into RNA using the four ribonucleoside triphosphates as substrates.</text>
</comment>
<dbReference type="PROSITE" id="PS00489">
    <property type="entry name" value="RNA_POL_PHAGE_2"/>
    <property type="match status" value="1"/>
</dbReference>
<dbReference type="RefSeq" id="XP_007930858.1">
    <property type="nucleotide sequence ID" value="XM_007932667.1"/>
</dbReference>
<dbReference type="OrthoDB" id="276422at2759"/>
<evidence type="ECO:0000256" key="11">
    <source>
        <dbReference type="SAM" id="MobiDB-lite"/>
    </source>
</evidence>
<dbReference type="GO" id="GO:0001018">
    <property type="term" value="F:mitochondrial promoter sequence-specific DNA binding"/>
    <property type="evidence" value="ECO:0007669"/>
    <property type="project" value="TreeGrafter"/>
</dbReference>
<dbReference type="GO" id="GO:0006390">
    <property type="term" value="P:mitochondrial transcription"/>
    <property type="evidence" value="ECO:0007669"/>
    <property type="project" value="TreeGrafter"/>
</dbReference>
<evidence type="ECO:0000313" key="14">
    <source>
        <dbReference type="Proteomes" id="UP000016932"/>
    </source>
</evidence>
<dbReference type="Gene3D" id="1.10.1320.10">
    <property type="entry name" value="DNA-directed RNA polymerase, N-terminal domain"/>
    <property type="match status" value="1"/>
</dbReference>
<keyword evidence="7" id="KW-0809">Transit peptide</keyword>
<keyword evidence="6 10" id="KW-0548">Nucleotidyltransferase</keyword>
<dbReference type="SUPFAM" id="SSF56672">
    <property type="entry name" value="DNA/RNA polymerases"/>
    <property type="match status" value="1"/>
</dbReference>
<dbReference type="InterPro" id="IPR043502">
    <property type="entry name" value="DNA/RNA_pol_sf"/>
</dbReference>
<reference evidence="13 14" key="1">
    <citation type="journal article" date="2012" name="PLoS Pathog.">
        <title>Diverse lifestyles and strategies of plant pathogenesis encoded in the genomes of eighteen Dothideomycetes fungi.</title>
        <authorList>
            <person name="Ohm R.A."/>
            <person name="Feau N."/>
            <person name="Henrissat B."/>
            <person name="Schoch C.L."/>
            <person name="Horwitz B.A."/>
            <person name="Barry K.W."/>
            <person name="Condon B.J."/>
            <person name="Copeland A.C."/>
            <person name="Dhillon B."/>
            <person name="Glaser F."/>
            <person name="Hesse C.N."/>
            <person name="Kosti I."/>
            <person name="LaButti K."/>
            <person name="Lindquist E.A."/>
            <person name="Lucas S."/>
            <person name="Salamov A.A."/>
            <person name="Bradshaw R.E."/>
            <person name="Ciuffetti L."/>
            <person name="Hamelin R.C."/>
            <person name="Kema G.H.J."/>
            <person name="Lawrence C."/>
            <person name="Scott J.A."/>
            <person name="Spatafora J.W."/>
            <person name="Turgeon B.G."/>
            <person name="de Wit P.J.G.M."/>
            <person name="Zhong S."/>
            <person name="Goodwin S.B."/>
            <person name="Grigoriev I.V."/>
        </authorList>
    </citation>
    <scope>NUCLEOTIDE SEQUENCE [LARGE SCALE GENOMIC DNA]</scope>
    <source>
        <strain evidence="13 14">CIRAD86</strain>
    </source>
</reference>
<proteinExistence type="inferred from homology"/>
<dbReference type="STRING" id="383855.M3AMX9"/>
<name>M3AMX9_PSEFD</name>
<dbReference type="EC" id="2.7.7.6" evidence="3 10"/>
<dbReference type="SMART" id="SM01311">
    <property type="entry name" value="RPOL_N"/>
    <property type="match status" value="1"/>
</dbReference>
<evidence type="ECO:0000256" key="9">
    <source>
        <dbReference type="ARBA" id="ARBA00048552"/>
    </source>
</evidence>
<dbReference type="GO" id="GO:0034245">
    <property type="term" value="C:mitochondrial DNA-directed RNA polymerase complex"/>
    <property type="evidence" value="ECO:0007669"/>
    <property type="project" value="TreeGrafter"/>
</dbReference>
<protein>
    <recommendedName>
        <fullName evidence="3 10">DNA-directed RNA polymerase</fullName>
        <ecNumber evidence="3 10">2.7.7.6</ecNumber>
    </recommendedName>
</protein>
<sequence length="1345" mass="150279">MLYEAHCVVIDGPFLISQLVIHERRQIEVGCTPCNALVLFIVNLERCDVFRVQLDSVTPPNVGHVTGRVFLHEGLILTEHGLTGSVRDLLGHLHTTLAVGRRDRAEAIIQRLADQIDPQSPELAYAHGVYLQNLLRSVMLEGRHSPQSQALLKDMQRWFEVEIRNKRVTPEPSLLIPVMRAAIRALDGPRRERTIRRYAEIAKELGDEVMDDVLLSEEYDDNEFAILGRATSQYYEHVDTSDALPAAESALEPAESQPGLSLREDMLDLRTIPDVRATEQKGIGLDSIKRATSGHSRPMAALMWQWYRKLLPALEFELQEAKKTMTDMRKIDDRNVYGPYLEMLPIKKVAANTILFIMTRMANGKDRSTGVYASEAKLNSLTVTLSKSIEAECLASVARQKASAPQNRKTNTTSHIRRQAVSALKKGIDKANTSPKTKAKKASQAMLAEVEWPLVVHAKLGAMLVSKVLECAHLPVTRQHPRTKEMITQMQPAFLHRLKYEKGKKTGIISPNPALLDKLQSEPVGSLIAKRMPMVVEPKPWTGWSDGGYLHYSNPVLRLQQGDKSSKEYFMAADQNNDLDTLYKGLTALGKVPWKVHQEVFKVQLEAWNSGEAIANFAPLNPEMKMPPEPDSSADPLERRKWLAEIRALDNKKGGYHSKRCFQNFQLEIARTLLNETLYFPHNMDFRGRAYPIPPYLNHMGADNVRGLLVFADGKELGENGLRWLKIHMATVAGHDKASLEERVEFTMGHLDDIYDSVRDPLGGRRWWLQAEDAWQTLAACFELTAALDSPDPTKFVSHLPVQQDGTCNGLQHYAALGGDKAGAAQVNLEPSDRPADVYTAVAEAVKAEVEKDVKEGNPIAQKLQGRITRKCVKQPVMTNVYGVTFFGARAQVRKQLEVLFPEVTEYDTVNLGNMSHYVALKIFKSLGEMFAGAQAIQNWLGQCADRISTCLTAEQVEELKGQTKRIARAKKLKTAKKTGKKAAKNADKTEESAEGVVPADAVKTPMVASPKQKRSERRKDEHALSKPLFKSTVVWTTPLRLPVVQPYRSAKSKIVLTSMQAIALQDPQVWDPVSRRKQLQAFPPNFIHSLDATHMLLSALACDQENMTFASIHDSFWTHACDVNRLSEVLRDAFIAMHEEDIIARLREEFETRYKGCMYMASVLADSPVGQRITARRLELKAEAKERKDETMPSELGLEAERMRLLNSEDPAENAKGQAMITPGSIVLAESDTTAFAAATELAGQKLGEMPVNPLEVEASVELDAAVLDDAADQDLDATADAVSGENDEESDTTVQTTGDTKKAKTPKRAQRKLYVWLPLTMPEVPAKGDFDVTRLRESRYFFH</sequence>
<dbReference type="HOGENOM" id="CLU_003364_1_0_1"/>
<dbReference type="VEuPathDB" id="FungiDB:MYCFIDRAFT_205064"/>
<evidence type="ECO:0000313" key="13">
    <source>
        <dbReference type="EMBL" id="EME78488.1"/>
    </source>
</evidence>
<dbReference type="PANTHER" id="PTHR10102">
    <property type="entry name" value="DNA-DIRECTED RNA POLYMERASE, MITOCHONDRIAL"/>
    <property type="match status" value="1"/>
</dbReference>
<evidence type="ECO:0000256" key="5">
    <source>
        <dbReference type="ARBA" id="ARBA00022679"/>
    </source>
</evidence>
<evidence type="ECO:0000256" key="6">
    <source>
        <dbReference type="ARBA" id="ARBA00022695"/>
    </source>
</evidence>
<comment type="similarity">
    <text evidence="2 10">Belongs to the phage and mitochondrial RNA polymerase family.</text>
</comment>
<dbReference type="PROSITE" id="PS00900">
    <property type="entry name" value="RNA_POL_PHAGE_1"/>
    <property type="match status" value="1"/>
</dbReference>
<evidence type="ECO:0000256" key="1">
    <source>
        <dbReference type="ARBA" id="ARBA00004026"/>
    </source>
</evidence>
<evidence type="ECO:0000256" key="4">
    <source>
        <dbReference type="ARBA" id="ARBA00022478"/>
    </source>
</evidence>